<evidence type="ECO:0000313" key="10">
    <source>
        <dbReference type="Proteomes" id="UP001470230"/>
    </source>
</evidence>
<evidence type="ECO:0000256" key="7">
    <source>
        <dbReference type="RuleBase" id="RU079119"/>
    </source>
</evidence>
<sequence length="318" mass="36999">MRKHAKVGSFTVDDNAETPNLENTQWEVKHKCCCCGPYVDLYVPNNGTRHFLRYWECQPTVPIAVTVLVFFGLFVFFYAVEPYEYSIILQIISPFPVIISLILFLWSYYGAVCMDPGFLPYNWIQTQRFYYTWQEQLSGLAVTKQQIEFAKTDENRPPHCSFSTTYGRYVIRADHICGWINNWVGKRNHKQFLLFNLYGFVYCFLLFGFNFAVKENFFSRKMTFLFLQILSAAMEVAFGLLMICFFIQTLCDLSQNRTKIQKMRGEKGDSSYSCNDSMQEICGNGSKCLWLCPTPAFDENLVINDDMPPIEDQDVSND</sequence>
<dbReference type="Pfam" id="PF01529">
    <property type="entry name" value="DHHC"/>
    <property type="match status" value="1"/>
</dbReference>
<gene>
    <name evidence="9" type="ORF">M9Y10_001486</name>
</gene>
<keyword evidence="4 7" id="KW-1133">Transmembrane helix</keyword>
<organism evidence="9 10">
    <name type="scientific">Tritrichomonas musculus</name>
    <dbReference type="NCBI Taxonomy" id="1915356"/>
    <lineage>
        <taxon>Eukaryota</taxon>
        <taxon>Metamonada</taxon>
        <taxon>Parabasalia</taxon>
        <taxon>Tritrichomonadida</taxon>
        <taxon>Tritrichomonadidae</taxon>
        <taxon>Tritrichomonas</taxon>
    </lineage>
</organism>
<comment type="catalytic activity">
    <reaction evidence="7">
        <text>L-cysteinyl-[protein] + hexadecanoyl-CoA = S-hexadecanoyl-L-cysteinyl-[protein] + CoA</text>
        <dbReference type="Rhea" id="RHEA:36683"/>
        <dbReference type="Rhea" id="RHEA-COMP:10131"/>
        <dbReference type="Rhea" id="RHEA-COMP:11032"/>
        <dbReference type="ChEBI" id="CHEBI:29950"/>
        <dbReference type="ChEBI" id="CHEBI:57287"/>
        <dbReference type="ChEBI" id="CHEBI:57379"/>
        <dbReference type="ChEBI" id="CHEBI:74151"/>
        <dbReference type="EC" id="2.3.1.225"/>
    </reaction>
</comment>
<feature type="transmembrane region" description="Helical" evidence="7">
    <location>
        <begin position="192"/>
        <end position="213"/>
    </location>
</feature>
<keyword evidence="6 7" id="KW-0012">Acyltransferase</keyword>
<dbReference type="InterPro" id="IPR001594">
    <property type="entry name" value="Palmitoyltrfase_DHHC"/>
</dbReference>
<proteinExistence type="inferred from homology"/>
<dbReference type="InterPro" id="IPR039859">
    <property type="entry name" value="PFA4/ZDH16/20/ERF2-like"/>
</dbReference>
<name>A0ABR2L748_9EUKA</name>
<comment type="caution">
    <text evidence="9">The sequence shown here is derived from an EMBL/GenBank/DDBJ whole genome shotgun (WGS) entry which is preliminary data.</text>
</comment>
<dbReference type="PANTHER" id="PTHR22883:SF147">
    <property type="entry name" value="PALMITOYLTRANSFERASE"/>
    <property type="match status" value="1"/>
</dbReference>
<dbReference type="Proteomes" id="UP001470230">
    <property type="component" value="Unassembled WGS sequence"/>
</dbReference>
<reference evidence="9 10" key="1">
    <citation type="submission" date="2024-04" db="EMBL/GenBank/DDBJ databases">
        <title>Tritrichomonas musculus Genome.</title>
        <authorList>
            <person name="Alves-Ferreira E."/>
            <person name="Grigg M."/>
            <person name="Lorenzi H."/>
            <person name="Galac M."/>
        </authorList>
    </citation>
    <scope>NUCLEOTIDE SEQUENCE [LARGE SCALE GENOMIC DNA]</scope>
    <source>
        <strain evidence="9 10">EAF2021</strain>
    </source>
</reference>
<dbReference type="EC" id="2.3.1.225" evidence="7"/>
<dbReference type="PROSITE" id="PS50216">
    <property type="entry name" value="DHHC"/>
    <property type="match status" value="1"/>
</dbReference>
<evidence type="ECO:0000256" key="2">
    <source>
        <dbReference type="ARBA" id="ARBA00022679"/>
    </source>
</evidence>
<evidence type="ECO:0000256" key="3">
    <source>
        <dbReference type="ARBA" id="ARBA00022692"/>
    </source>
</evidence>
<accession>A0ABR2L748</accession>
<dbReference type="EMBL" id="JAPFFF010000001">
    <property type="protein sequence ID" value="KAK8899184.1"/>
    <property type="molecule type" value="Genomic_DNA"/>
</dbReference>
<feature type="domain" description="Palmitoyltransferase DHHC" evidence="8">
    <location>
        <begin position="153"/>
        <end position="264"/>
    </location>
</feature>
<comment type="similarity">
    <text evidence="7">Belongs to the DHHC palmitoyltransferase family.</text>
</comment>
<evidence type="ECO:0000259" key="8">
    <source>
        <dbReference type="Pfam" id="PF01529"/>
    </source>
</evidence>
<evidence type="ECO:0000313" key="9">
    <source>
        <dbReference type="EMBL" id="KAK8899184.1"/>
    </source>
</evidence>
<feature type="transmembrane region" description="Helical" evidence="7">
    <location>
        <begin position="61"/>
        <end position="80"/>
    </location>
</feature>
<evidence type="ECO:0000256" key="4">
    <source>
        <dbReference type="ARBA" id="ARBA00022989"/>
    </source>
</evidence>
<comment type="subcellular location">
    <subcellularLocation>
        <location evidence="1">Membrane</location>
        <topology evidence="1">Multi-pass membrane protein</topology>
    </subcellularLocation>
</comment>
<keyword evidence="2 7" id="KW-0808">Transferase</keyword>
<keyword evidence="5 7" id="KW-0472">Membrane</keyword>
<evidence type="ECO:0000256" key="1">
    <source>
        <dbReference type="ARBA" id="ARBA00004141"/>
    </source>
</evidence>
<evidence type="ECO:0000256" key="6">
    <source>
        <dbReference type="ARBA" id="ARBA00023315"/>
    </source>
</evidence>
<keyword evidence="3 7" id="KW-0812">Transmembrane</keyword>
<dbReference type="PANTHER" id="PTHR22883">
    <property type="entry name" value="ZINC FINGER DHHC DOMAIN CONTAINING PROTEIN"/>
    <property type="match status" value="1"/>
</dbReference>
<keyword evidence="10" id="KW-1185">Reference proteome</keyword>
<protein>
    <recommendedName>
        <fullName evidence="7">Palmitoyltransferase</fullName>
        <ecNumber evidence="7">2.3.1.225</ecNumber>
    </recommendedName>
</protein>
<comment type="domain">
    <text evidence="7">The DHHC domain is required for palmitoyltransferase activity.</text>
</comment>
<evidence type="ECO:0000256" key="5">
    <source>
        <dbReference type="ARBA" id="ARBA00023136"/>
    </source>
</evidence>
<feature type="transmembrane region" description="Helical" evidence="7">
    <location>
        <begin position="87"/>
        <end position="109"/>
    </location>
</feature>
<feature type="transmembrane region" description="Helical" evidence="7">
    <location>
        <begin position="225"/>
        <end position="248"/>
    </location>
</feature>